<proteinExistence type="predicted"/>
<organism evidence="4 5">
    <name type="scientific">Tepidibacter hydrothermalis</name>
    <dbReference type="NCBI Taxonomy" id="3036126"/>
    <lineage>
        <taxon>Bacteria</taxon>
        <taxon>Bacillati</taxon>
        <taxon>Bacillota</taxon>
        <taxon>Clostridia</taxon>
        <taxon>Peptostreptococcales</taxon>
        <taxon>Peptostreptococcaceae</taxon>
        <taxon>Tepidibacter</taxon>
    </lineage>
</organism>
<name>A0ABY8EFE3_9FIRM</name>
<sequence length="268" mass="30562">MKKILVLILIILCSYIYYQVTDIKVNKVNIYSDKISNDSSIRILQISDIHNRNLNNTGLIHYIRESNIDMIVLTGDIIDAKTEDFEHIYSFLDSLISVNPNVYFVSGNHEWRNPNKDEFIASLKKKNLIDLNNSNKVFENDNTKINICGIDDPYSNHEDIYSAFENIDSNFFTILLSHSPNVILKYENIDSNLILCGHTHGGQIRLPIIGGLIAPGQGFFPKYDKGLYELDTDRSIYIDSGLGTSTLPIRFLNKSQISLIILQNKKND</sequence>
<dbReference type="PANTHER" id="PTHR31302">
    <property type="entry name" value="TRANSMEMBRANE PROTEIN WITH METALLOPHOSPHOESTERASE DOMAIN-RELATED"/>
    <property type="match status" value="1"/>
</dbReference>
<protein>
    <submittedName>
        <fullName evidence="4">Metallophosphoesterase</fullName>
    </submittedName>
</protein>
<dbReference type="RefSeq" id="WP_277733768.1">
    <property type="nucleotide sequence ID" value="NZ_CP120733.1"/>
</dbReference>
<keyword evidence="1" id="KW-0479">Metal-binding</keyword>
<dbReference type="Proteomes" id="UP001222800">
    <property type="component" value="Chromosome"/>
</dbReference>
<evidence type="ECO:0000313" key="5">
    <source>
        <dbReference type="Proteomes" id="UP001222800"/>
    </source>
</evidence>
<dbReference type="EMBL" id="CP120733">
    <property type="protein sequence ID" value="WFD11657.1"/>
    <property type="molecule type" value="Genomic_DNA"/>
</dbReference>
<evidence type="ECO:0000313" key="4">
    <source>
        <dbReference type="EMBL" id="WFD11657.1"/>
    </source>
</evidence>
<dbReference type="InterPro" id="IPR051158">
    <property type="entry name" value="Metallophosphoesterase_sf"/>
</dbReference>
<dbReference type="SUPFAM" id="SSF56300">
    <property type="entry name" value="Metallo-dependent phosphatases"/>
    <property type="match status" value="1"/>
</dbReference>
<dbReference type="PANTHER" id="PTHR31302:SF31">
    <property type="entry name" value="PHOSPHODIESTERASE YAEI"/>
    <property type="match status" value="1"/>
</dbReference>
<dbReference type="Pfam" id="PF00149">
    <property type="entry name" value="Metallophos"/>
    <property type="match status" value="1"/>
</dbReference>
<accession>A0ABY8EFE3</accession>
<dbReference type="Gene3D" id="3.60.21.10">
    <property type="match status" value="1"/>
</dbReference>
<reference evidence="4 5" key="1">
    <citation type="submission" date="2023-03" db="EMBL/GenBank/DDBJ databases">
        <title>Complete genome sequence of Tepidibacter sp. SWIR-1, isolated from a deep-sea hydrothermal vent.</title>
        <authorList>
            <person name="Li X."/>
        </authorList>
    </citation>
    <scope>NUCLEOTIDE SEQUENCE [LARGE SCALE GENOMIC DNA]</scope>
    <source>
        <strain evidence="4 5">SWIR-1</strain>
    </source>
</reference>
<gene>
    <name evidence="4" type="ORF">P4S50_06165</name>
</gene>
<evidence type="ECO:0000259" key="3">
    <source>
        <dbReference type="Pfam" id="PF00149"/>
    </source>
</evidence>
<feature type="domain" description="Calcineurin-like phosphoesterase" evidence="3">
    <location>
        <begin position="41"/>
        <end position="201"/>
    </location>
</feature>
<dbReference type="InterPro" id="IPR029052">
    <property type="entry name" value="Metallo-depent_PP-like"/>
</dbReference>
<dbReference type="CDD" id="cd07385">
    <property type="entry name" value="MPP_YkuE_C"/>
    <property type="match status" value="1"/>
</dbReference>
<keyword evidence="5" id="KW-1185">Reference proteome</keyword>
<dbReference type="InterPro" id="IPR004843">
    <property type="entry name" value="Calcineurin-like_PHP"/>
</dbReference>
<evidence type="ECO:0000256" key="2">
    <source>
        <dbReference type="ARBA" id="ARBA00022801"/>
    </source>
</evidence>
<evidence type="ECO:0000256" key="1">
    <source>
        <dbReference type="ARBA" id="ARBA00022723"/>
    </source>
</evidence>
<keyword evidence="2" id="KW-0378">Hydrolase</keyword>